<sequence length="45" mass="4667">MSKTDSGDAEVVDDGVGAVGVGQFERQSAFPALKLLMTLLDVMPA</sequence>
<evidence type="ECO:0000313" key="1">
    <source>
        <dbReference type="EMBL" id="GMN56233.1"/>
    </source>
</evidence>
<gene>
    <name evidence="1" type="ORF">TIFTF001_025351</name>
</gene>
<dbReference type="EMBL" id="BTGU01000062">
    <property type="protein sequence ID" value="GMN56233.1"/>
    <property type="molecule type" value="Genomic_DNA"/>
</dbReference>
<proteinExistence type="predicted"/>
<protein>
    <submittedName>
        <fullName evidence="1">Uncharacterized protein</fullName>
    </submittedName>
</protein>
<dbReference type="Gramene" id="FCD_00033395-RA">
    <property type="protein sequence ID" value="FCD_00033395-RA:cds"/>
    <property type="gene ID" value="FCD_00033395"/>
</dbReference>
<organism evidence="1 2">
    <name type="scientific">Ficus carica</name>
    <name type="common">Common fig</name>
    <dbReference type="NCBI Taxonomy" id="3494"/>
    <lineage>
        <taxon>Eukaryota</taxon>
        <taxon>Viridiplantae</taxon>
        <taxon>Streptophyta</taxon>
        <taxon>Embryophyta</taxon>
        <taxon>Tracheophyta</taxon>
        <taxon>Spermatophyta</taxon>
        <taxon>Magnoliopsida</taxon>
        <taxon>eudicotyledons</taxon>
        <taxon>Gunneridae</taxon>
        <taxon>Pentapetalae</taxon>
        <taxon>rosids</taxon>
        <taxon>fabids</taxon>
        <taxon>Rosales</taxon>
        <taxon>Moraceae</taxon>
        <taxon>Ficeae</taxon>
        <taxon>Ficus</taxon>
    </lineage>
</organism>
<name>A0AA88AWN3_FICCA</name>
<reference evidence="1" key="1">
    <citation type="submission" date="2023-07" db="EMBL/GenBank/DDBJ databases">
        <title>draft genome sequence of fig (Ficus carica).</title>
        <authorList>
            <person name="Takahashi T."/>
            <person name="Nishimura K."/>
        </authorList>
    </citation>
    <scope>NUCLEOTIDE SEQUENCE</scope>
</reference>
<dbReference type="Proteomes" id="UP001187192">
    <property type="component" value="Unassembled WGS sequence"/>
</dbReference>
<keyword evidence="2" id="KW-1185">Reference proteome</keyword>
<accession>A0AA88AWN3</accession>
<evidence type="ECO:0000313" key="2">
    <source>
        <dbReference type="Proteomes" id="UP001187192"/>
    </source>
</evidence>
<comment type="caution">
    <text evidence="1">The sequence shown here is derived from an EMBL/GenBank/DDBJ whole genome shotgun (WGS) entry which is preliminary data.</text>
</comment>
<dbReference type="AlphaFoldDB" id="A0AA88AWN3"/>